<reference evidence="2" key="1">
    <citation type="submission" date="2025-08" db="UniProtKB">
        <authorList>
            <consortium name="Ensembl"/>
        </authorList>
    </citation>
    <scope>IDENTIFICATION</scope>
</reference>
<evidence type="ECO:0000313" key="2">
    <source>
        <dbReference type="Ensembl" id="ENSMSIP00000011787.1"/>
    </source>
</evidence>
<dbReference type="Proteomes" id="UP000694415">
    <property type="component" value="Unplaced"/>
</dbReference>
<organism evidence="2 3">
    <name type="scientific">Mus spicilegus</name>
    <name type="common">Mound-building mouse</name>
    <dbReference type="NCBI Taxonomy" id="10103"/>
    <lineage>
        <taxon>Eukaryota</taxon>
        <taxon>Metazoa</taxon>
        <taxon>Chordata</taxon>
        <taxon>Craniata</taxon>
        <taxon>Vertebrata</taxon>
        <taxon>Euteleostomi</taxon>
        <taxon>Mammalia</taxon>
        <taxon>Eutheria</taxon>
        <taxon>Euarchontoglires</taxon>
        <taxon>Glires</taxon>
        <taxon>Rodentia</taxon>
        <taxon>Myomorpha</taxon>
        <taxon>Muroidea</taxon>
        <taxon>Muridae</taxon>
        <taxon>Murinae</taxon>
        <taxon>Mus</taxon>
        <taxon>Mus</taxon>
    </lineage>
</organism>
<dbReference type="AlphaFoldDB" id="A0A8C6GW16"/>
<feature type="region of interest" description="Disordered" evidence="1">
    <location>
        <begin position="61"/>
        <end position="106"/>
    </location>
</feature>
<accession>A0A8C6GW16</accession>
<proteinExistence type="predicted"/>
<dbReference type="Ensembl" id="ENSMSIT00000014950.1">
    <property type="protein sequence ID" value="ENSMSIP00000011787.1"/>
    <property type="gene ID" value="ENSMSIG00000010285.1"/>
</dbReference>
<keyword evidence="3" id="KW-1185">Reference proteome</keyword>
<evidence type="ECO:0000256" key="1">
    <source>
        <dbReference type="SAM" id="MobiDB-lite"/>
    </source>
</evidence>
<protein>
    <submittedName>
        <fullName evidence="2">Predicted gene 15737</fullName>
    </submittedName>
</protein>
<sequence>MIRMLDPFDLTTFEESHLFMRGEQEIQSYGSRLNSFKTGWSLCEENTGKARKRLATLVSIASPTESPLKPTDSGRKIQGKQRPHLKSQSVPHASVTGPGWGSRSHL</sequence>
<evidence type="ECO:0000313" key="3">
    <source>
        <dbReference type="Proteomes" id="UP000694415"/>
    </source>
</evidence>
<dbReference type="GeneTree" id="ENSGT00860000136051"/>
<reference evidence="2" key="2">
    <citation type="submission" date="2025-09" db="UniProtKB">
        <authorList>
            <consortium name="Ensembl"/>
        </authorList>
    </citation>
    <scope>IDENTIFICATION</scope>
</reference>
<name>A0A8C6GW16_MUSSI</name>